<dbReference type="Proteomes" id="UP000003009">
    <property type="component" value="Unassembled WGS sequence"/>
</dbReference>
<proteinExistence type="predicted"/>
<gene>
    <name evidence="1" type="ORF">GCWU000324_00970</name>
</gene>
<accession>C4GFQ3</accession>
<dbReference type="STRING" id="629741.GCWU000324_00970"/>
<evidence type="ECO:0000313" key="2">
    <source>
        <dbReference type="Proteomes" id="UP000003009"/>
    </source>
</evidence>
<protein>
    <submittedName>
        <fullName evidence="1">Uncharacterized protein</fullName>
    </submittedName>
</protein>
<dbReference type="RefSeq" id="WP_003794830.1">
    <property type="nucleotide sequence ID" value="NZ_GG665871.1"/>
</dbReference>
<dbReference type="OrthoDB" id="8613664at2"/>
<keyword evidence="2" id="KW-1185">Reference proteome</keyword>
<dbReference type="GeneID" id="84906750"/>
<sequence>MTQQFKFGDRVRIKDEPLTPWENAGIIFAIYGDEKRGYYAAVCFQESGDFQDVPLDEIERVPHPDTARLDWLIENQAYVVHELPDEDCAYFSVSLNAGGQIAANSTARQAIDNAMREKAA</sequence>
<organism evidence="1 2">
    <name type="scientific">Kingella oralis ATCC 51147</name>
    <dbReference type="NCBI Taxonomy" id="629741"/>
    <lineage>
        <taxon>Bacteria</taxon>
        <taxon>Pseudomonadati</taxon>
        <taxon>Pseudomonadota</taxon>
        <taxon>Betaproteobacteria</taxon>
        <taxon>Neisseriales</taxon>
        <taxon>Neisseriaceae</taxon>
        <taxon>Kingella</taxon>
    </lineage>
</organism>
<dbReference type="HOGENOM" id="CLU_2046511_0_0_4"/>
<reference evidence="1" key="1">
    <citation type="submission" date="2009-04" db="EMBL/GenBank/DDBJ databases">
        <authorList>
            <person name="Weinstock G."/>
            <person name="Sodergren E."/>
            <person name="Clifton S."/>
            <person name="Fulton L."/>
            <person name="Fulton B."/>
            <person name="Courtney L."/>
            <person name="Fronick C."/>
            <person name="Harrison M."/>
            <person name="Strong C."/>
            <person name="Farmer C."/>
            <person name="Delahaunty K."/>
            <person name="Markovic C."/>
            <person name="Hall O."/>
            <person name="Minx P."/>
            <person name="Tomlinson C."/>
            <person name="Mitreva M."/>
            <person name="Nelson J."/>
            <person name="Hou S."/>
            <person name="Wollam A."/>
            <person name="Pepin K.H."/>
            <person name="Johnson M."/>
            <person name="Bhonagiri V."/>
            <person name="Nash W.E."/>
            <person name="Warren W."/>
            <person name="Chinwalla A."/>
            <person name="Mardis E.R."/>
            <person name="Wilson R.K."/>
        </authorList>
    </citation>
    <scope>NUCLEOTIDE SEQUENCE [LARGE SCALE GENOMIC DNA]</scope>
    <source>
        <strain evidence="1">ATCC 51147</strain>
    </source>
</reference>
<evidence type="ECO:0000313" key="1">
    <source>
        <dbReference type="EMBL" id="EEP69058.1"/>
    </source>
</evidence>
<name>C4GFQ3_9NEIS</name>
<comment type="caution">
    <text evidence="1">The sequence shown here is derived from an EMBL/GenBank/DDBJ whole genome shotgun (WGS) entry which is preliminary data.</text>
</comment>
<dbReference type="EMBL" id="ACJW02000002">
    <property type="protein sequence ID" value="EEP69058.1"/>
    <property type="molecule type" value="Genomic_DNA"/>
</dbReference>
<dbReference type="AlphaFoldDB" id="C4GFQ3"/>